<dbReference type="GO" id="GO:0003777">
    <property type="term" value="F:microtubule motor activity"/>
    <property type="evidence" value="ECO:0007669"/>
    <property type="project" value="InterPro"/>
</dbReference>
<dbReference type="Pfam" id="PF12473">
    <property type="entry name" value="DUF3694"/>
    <property type="match status" value="1"/>
</dbReference>
<feature type="binding site" evidence="11">
    <location>
        <begin position="97"/>
        <end position="104"/>
    </location>
    <ligand>
        <name>ATP</name>
        <dbReference type="ChEBI" id="CHEBI:30616"/>
    </ligand>
</feature>
<evidence type="ECO:0000313" key="17">
    <source>
        <dbReference type="RefSeq" id="XP_033314083.1"/>
    </source>
</evidence>
<dbReference type="GO" id="GO:0008582">
    <property type="term" value="P:regulation of synaptic assembly at neuromuscular junction"/>
    <property type="evidence" value="ECO:0007669"/>
    <property type="project" value="UniProtKB-ARBA"/>
</dbReference>
<name>A0A6P8N089_9HYME</name>
<reference evidence="17" key="1">
    <citation type="submission" date="2025-08" db="UniProtKB">
        <authorList>
            <consortium name="RefSeq"/>
        </authorList>
    </citation>
    <scope>IDENTIFICATION</scope>
    <source>
        <tissue evidence="17">Muscle</tissue>
    </source>
</reference>
<feature type="region of interest" description="Disordered" evidence="13">
    <location>
        <begin position="1687"/>
        <end position="1709"/>
    </location>
</feature>
<evidence type="ECO:0000259" key="14">
    <source>
        <dbReference type="PROSITE" id="PS50003"/>
    </source>
</evidence>
<keyword evidence="3" id="KW-0963">Cytoplasm</keyword>
<dbReference type="FunFam" id="2.60.200.20:FF:000001">
    <property type="entry name" value="Kinesin family member 1B"/>
    <property type="match status" value="1"/>
</dbReference>
<dbReference type="PROSITE" id="PS50003">
    <property type="entry name" value="PH_DOMAIN"/>
    <property type="match status" value="1"/>
</dbReference>
<keyword evidence="9" id="KW-0206">Cytoskeleton</keyword>
<evidence type="ECO:0000256" key="13">
    <source>
        <dbReference type="SAM" id="MobiDB-lite"/>
    </source>
</evidence>
<dbReference type="InterPro" id="IPR049780">
    <property type="entry name" value="PH_KIFIA_KIFIB"/>
</dbReference>
<dbReference type="GO" id="GO:0005524">
    <property type="term" value="F:ATP binding"/>
    <property type="evidence" value="ECO:0007669"/>
    <property type="project" value="UniProtKB-UniRule"/>
</dbReference>
<dbReference type="InterPro" id="IPR008984">
    <property type="entry name" value="SMAD_FHA_dom_sf"/>
</dbReference>
<dbReference type="Pfam" id="PF00169">
    <property type="entry name" value="PH"/>
    <property type="match status" value="1"/>
</dbReference>
<dbReference type="InterPro" id="IPR022140">
    <property type="entry name" value="Kinesin-like_KIF1-typ"/>
</dbReference>
<comment type="subcellular location">
    <subcellularLocation>
        <location evidence="1">Cytoplasm</location>
        <location evidence="1">Cytoskeleton</location>
    </subcellularLocation>
</comment>
<keyword evidence="4" id="KW-0493">Microtubule</keyword>
<protein>
    <recommendedName>
        <fullName evidence="2">Kinesin-like protein unc-104</fullName>
    </recommendedName>
</protein>
<dbReference type="FunFam" id="2.30.29.30:FF:000204">
    <property type="entry name" value="kinesin-like protein unc-104 isoform X6"/>
    <property type="match status" value="1"/>
</dbReference>
<dbReference type="GO" id="GO:0008017">
    <property type="term" value="F:microtubule binding"/>
    <property type="evidence" value="ECO:0007669"/>
    <property type="project" value="InterPro"/>
</dbReference>
<dbReference type="CTD" id="36876"/>
<evidence type="ECO:0000256" key="4">
    <source>
        <dbReference type="ARBA" id="ARBA00022701"/>
    </source>
</evidence>
<dbReference type="PANTHER" id="PTHR47117:SF10">
    <property type="entry name" value="KINESIN-LIKE PROTEIN KIF1B"/>
    <property type="match status" value="1"/>
</dbReference>
<dbReference type="InterPro" id="IPR032405">
    <property type="entry name" value="Kinesin_assoc"/>
</dbReference>
<dbReference type="GO" id="GO:0098793">
    <property type="term" value="C:presynapse"/>
    <property type="evidence" value="ECO:0007669"/>
    <property type="project" value="UniProtKB-ARBA"/>
</dbReference>
<comment type="function">
    <text evidence="10">Required for presynaptic maturation, has a role in axonal transport of dense-core vesicles carrying synaptic vesicle precursors, components required for the morphological transformation of axonal growth cones to mature boutons.</text>
</comment>
<feature type="domain" description="Kinesin motor" evidence="15">
    <location>
        <begin position="3"/>
        <end position="349"/>
    </location>
</feature>
<dbReference type="RefSeq" id="XP_033314083.1">
    <property type="nucleotide sequence ID" value="XM_033458192.1"/>
</dbReference>
<organism evidence="16 17">
    <name type="scientific">Bombus bifarius</name>
    <dbReference type="NCBI Taxonomy" id="103933"/>
    <lineage>
        <taxon>Eukaryota</taxon>
        <taxon>Metazoa</taxon>
        <taxon>Ecdysozoa</taxon>
        <taxon>Arthropoda</taxon>
        <taxon>Hexapoda</taxon>
        <taxon>Insecta</taxon>
        <taxon>Pterygota</taxon>
        <taxon>Neoptera</taxon>
        <taxon>Endopterygota</taxon>
        <taxon>Hymenoptera</taxon>
        <taxon>Apocrita</taxon>
        <taxon>Aculeata</taxon>
        <taxon>Apoidea</taxon>
        <taxon>Anthophila</taxon>
        <taxon>Apidae</taxon>
        <taxon>Bombus</taxon>
        <taxon>Pyrobombus</taxon>
    </lineage>
</organism>
<dbReference type="GO" id="GO:0048490">
    <property type="term" value="P:anterograde synaptic vesicle transport"/>
    <property type="evidence" value="ECO:0007669"/>
    <property type="project" value="UniProtKB-ARBA"/>
</dbReference>
<evidence type="ECO:0000256" key="9">
    <source>
        <dbReference type="ARBA" id="ARBA00023212"/>
    </source>
</evidence>
<dbReference type="GO" id="GO:0016192">
    <property type="term" value="P:vesicle-mediated transport"/>
    <property type="evidence" value="ECO:0007669"/>
    <property type="project" value="UniProtKB-ARBA"/>
</dbReference>
<evidence type="ECO:0000256" key="3">
    <source>
        <dbReference type="ARBA" id="ARBA00022490"/>
    </source>
</evidence>
<dbReference type="InterPro" id="IPR011993">
    <property type="entry name" value="PH-like_dom_sf"/>
</dbReference>
<dbReference type="Gene3D" id="6.10.250.2520">
    <property type="match status" value="1"/>
</dbReference>
<accession>A0A6P8N089</accession>
<keyword evidence="16" id="KW-1185">Reference proteome</keyword>
<dbReference type="SUPFAM" id="SSF50729">
    <property type="entry name" value="PH domain-like"/>
    <property type="match status" value="1"/>
</dbReference>
<dbReference type="InterPro" id="IPR000253">
    <property type="entry name" value="FHA_dom"/>
</dbReference>
<feature type="region of interest" description="Disordered" evidence="13">
    <location>
        <begin position="939"/>
        <end position="973"/>
    </location>
</feature>
<dbReference type="GO" id="GO:0005874">
    <property type="term" value="C:microtubule"/>
    <property type="evidence" value="ECO:0007669"/>
    <property type="project" value="UniProtKB-KW"/>
</dbReference>
<evidence type="ECO:0000256" key="10">
    <source>
        <dbReference type="ARBA" id="ARBA00056070"/>
    </source>
</evidence>
<dbReference type="GO" id="GO:0040012">
    <property type="term" value="P:regulation of locomotion"/>
    <property type="evidence" value="ECO:0007669"/>
    <property type="project" value="UniProtKB-ARBA"/>
</dbReference>
<feature type="coiled-coil region" evidence="12">
    <location>
        <begin position="357"/>
        <end position="384"/>
    </location>
</feature>
<dbReference type="GO" id="GO:0051222">
    <property type="term" value="P:positive regulation of protein transport"/>
    <property type="evidence" value="ECO:0007669"/>
    <property type="project" value="UniProtKB-ARBA"/>
</dbReference>
<dbReference type="Pfam" id="PF00225">
    <property type="entry name" value="Kinesin"/>
    <property type="match status" value="1"/>
</dbReference>
<dbReference type="InterPro" id="IPR036961">
    <property type="entry name" value="Kinesin_motor_dom_sf"/>
</dbReference>
<keyword evidence="6 11" id="KW-0067">ATP-binding</keyword>
<comment type="similarity">
    <text evidence="11">Belongs to the TRAFAC class myosin-kinesin ATPase superfamily. Kinesin family.</text>
</comment>
<dbReference type="InterPro" id="IPR022164">
    <property type="entry name" value="Kinesin-like"/>
</dbReference>
<dbReference type="CDD" id="cd22705">
    <property type="entry name" value="FHA_KIF1"/>
    <property type="match status" value="1"/>
</dbReference>
<dbReference type="CDD" id="cd01233">
    <property type="entry name" value="PH_KIFIA_KIFIB"/>
    <property type="match status" value="1"/>
</dbReference>
<dbReference type="Pfam" id="PF16183">
    <property type="entry name" value="Kinesin_assoc"/>
    <property type="match status" value="1"/>
</dbReference>
<dbReference type="InterPro" id="IPR001752">
    <property type="entry name" value="Kinesin_motor_dom"/>
</dbReference>
<dbReference type="GO" id="GO:0051960">
    <property type="term" value="P:regulation of nervous system development"/>
    <property type="evidence" value="ECO:0007669"/>
    <property type="project" value="UniProtKB-ARBA"/>
</dbReference>
<dbReference type="GO" id="GO:0021700">
    <property type="term" value="P:developmental maturation"/>
    <property type="evidence" value="ECO:0007669"/>
    <property type="project" value="UniProtKB-ARBA"/>
</dbReference>
<feature type="domain" description="PH" evidence="14">
    <location>
        <begin position="1575"/>
        <end position="1673"/>
    </location>
</feature>
<evidence type="ECO:0000259" key="15">
    <source>
        <dbReference type="PROSITE" id="PS50067"/>
    </source>
</evidence>
<dbReference type="InterPro" id="IPR027417">
    <property type="entry name" value="P-loop_NTPase"/>
</dbReference>
<evidence type="ECO:0000256" key="2">
    <source>
        <dbReference type="ARBA" id="ARBA00020751"/>
    </source>
</evidence>
<dbReference type="PRINTS" id="PR00380">
    <property type="entry name" value="KINESINHEAVY"/>
</dbReference>
<dbReference type="GO" id="GO:1904115">
    <property type="term" value="C:axon cytoplasm"/>
    <property type="evidence" value="ECO:0007669"/>
    <property type="project" value="GOC"/>
</dbReference>
<dbReference type="CDD" id="cd01365">
    <property type="entry name" value="KISc_KIF1A_KIF1B"/>
    <property type="match status" value="1"/>
</dbReference>
<evidence type="ECO:0000256" key="8">
    <source>
        <dbReference type="ARBA" id="ARBA00023175"/>
    </source>
</evidence>
<feature type="compositionally biased region" description="Basic and acidic residues" evidence="13">
    <location>
        <begin position="939"/>
        <end position="948"/>
    </location>
</feature>
<dbReference type="GeneID" id="117212992"/>
<dbReference type="Gene3D" id="3.40.850.10">
    <property type="entry name" value="Kinesin motor domain"/>
    <property type="match status" value="1"/>
</dbReference>
<evidence type="ECO:0000256" key="5">
    <source>
        <dbReference type="ARBA" id="ARBA00022741"/>
    </source>
</evidence>
<keyword evidence="7 12" id="KW-0175">Coiled coil</keyword>
<feature type="compositionally biased region" description="Basic and acidic residues" evidence="13">
    <location>
        <begin position="580"/>
        <end position="590"/>
    </location>
</feature>
<evidence type="ECO:0000256" key="12">
    <source>
        <dbReference type="SAM" id="Coils"/>
    </source>
</evidence>
<dbReference type="FunFam" id="3.40.850.10:FF:000004">
    <property type="entry name" value="Kinesin-like protein isoform 2"/>
    <property type="match status" value="1"/>
</dbReference>
<dbReference type="Pfam" id="PF00498">
    <property type="entry name" value="FHA"/>
    <property type="match status" value="1"/>
</dbReference>
<keyword evidence="5 11" id="KW-0547">Nucleotide-binding</keyword>
<dbReference type="Gene3D" id="2.60.200.20">
    <property type="match status" value="1"/>
</dbReference>
<feature type="coiled-coil region" evidence="12">
    <location>
        <begin position="619"/>
        <end position="668"/>
    </location>
</feature>
<dbReference type="SMART" id="SM00233">
    <property type="entry name" value="PH"/>
    <property type="match status" value="1"/>
</dbReference>
<sequence length="1709" mass="194508">MSSVKVAVRVRPFNNREISREAQCIIEMSGNTTSILNPKAPPGSKDALKSFNYDYSYFSMDPNDANYSSQLMVYKDIGEEMLEHAFEGYNVCIFAYGQTGAGKSYTMMGKQEEGQEGIIPQICKDLFRKISRNSNECLKYSVEVSYMEIYCERVRDLLNPKNKGNLRVREHPLLGPYVEDLSKLAVMSYQDIHDLIDEGNKARTVAATNMNETSSRSHAVFTIFFTQQKQDSATGLVTEKVSKISLVDLAGSERADSTGAKGTRLKEGANINKSLTTLGKVISALAEIATKKKKKADFIPYRDSVLTWLLRENLGGNSKTAMIAAVSPADINYDETLSTLRYADRAKQIVCKAVVNEDANAKLIRELKEEIQKLRELLKQEGIDVQEGDEIVRATKREDDVKESRPRIPSHTTSTIAEEAVDQLQASEKLIAELNETWEEKLKRTEIIRLQREAVFAEMGVAVKEDGVTVGVFSPKKTPHLVNLNEDPLMSECLIYYIKDGFTRIGSAEANIPQDIQLCGPHILSEHCVFENHEGIITLIPKKGALIYVNGREVTEPIVLKTGSRVILGKNHVFRFNHPDQVRERREKGSPAETPGNGETVDWNFAQIELLEKQGIDLKAEMEKRLLALEEQFRKEKEEADQLFEEQRKNYEARIDALQRQVEEQSMTMSMYSSYTPEDFNNIEEDIFESNWTEREFQLAAWAFRKWKYHQFTSLRDDLWGNAIFLKEANAISVELKKKVQFQFTLLTDTLYSPLPSDLLPVIDDEEEEERPFPRTIVAVEVQDTKNGATHYWTLDKLRQRLELMREMYHNEAELSPTSPDFNIESITGGDPFYDRFPWFRMVGRSFVYLSNLMYPVPLIHKVAIVNEKGDVKGYLRVAVQAVVEEENSEYSSGVRQSARISFEDDLFGNQKQNKRNTLLTQTLEKNRQILLHEERVVEGHNEQKEVKDEDDIGDADSGRGDSSVSSDMKEEDLPDHLQLGSEFTFRVTVLQAMGISTEYADIFCQFNFLHRHDEAFSTEPVKNTGKGCPPGFYHVQNITVTVTKSFLEYLKTQPIVFEVFGHYQQHPLHKDAKLEYVRQPPKRMLPPSIPISQPVRSPKFGSVLPSPSTSHVHAKYDVLVWFEICELAPNGEYVPSVVDHSDDLPCRGLFLLHQGIQRRIRITIVHEPASELRWKDVRELVVGRIRNTPEPEEEDNDSSVLSLGLFPGEYLEIPGDDRCMFRFEAAWDSSLHNSALLNRVTAYGEQIFMTISAYLELENCGRPAIITKDLSMIIYGRDARVGPRSLKHLFSGSYRNQEANRLSGVYELVLRRSSEAGVQRRQRRVLDTSSTYVRGEENLHGWRPRGDSLIFDHQWELEKLTRLEEVERVRHTLLLREKLGIDKVSFCNKISHDFTKSEKEVCNMMAKATNETHASPVKLKRSTSKDVYEPWEMTEREKELATKYIKLIQGRIPSKEPILLSDVSPGEDTMADMTASMISSVISSSSQESVYERASDYLEQAAGIIVWSRSKSCILRLSSPERARLQELQESILASESANQPCTIAPAPLGSSSPSKENLVLYVPEVEEIRISPVIARKGYLNVLEHKTNGWKKRWVAVRRPYVLIFREEKDPVERALINLATAQVEYSEDQLAMVKVPNTFSVVTKHRGYLLQTLGDKEVYDWLYAINPLLAGQIRSKLARKGPATNLNNASPVGLVPPIDQQSNQNK</sequence>
<feature type="region of interest" description="Disordered" evidence="13">
    <location>
        <begin position="580"/>
        <end position="599"/>
    </location>
</feature>
<evidence type="ECO:0000313" key="16">
    <source>
        <dbReference type="Proteomes" id="UP000515164"/>
    </source>
</evidence>
<dbReference type="GO" id="GO:0030425">
    <property type="term" value="C:dendrite"/>
    <property type="evidence" value="ECO:0007669"/>
    <property type="project" value="UniProtKB-ARBA"/>
</dbReference>
<dbReference type="Proteomes" id="UP000515164">
    <property type="component" value="Unplaced"/>
</dbReference>
<evidence type="ECO:0000256" key="6">
    <source>
        <dbReference type="ARBA" id="ARBA00022840"/>
    </source>
</evidence>
<gene>
    <name evidence="17" type="primary">LOC117212992</name>
</gene>
<dbReference type="PROSITE" id="PS50067">
    <property type="entry name" value="KINESIN_MOTOR_2"/>
    <property type="match status" value="1"/>
</dbReference>
<dbReference type="PANTHER" id="PTHR47117">
    <property type="entry name" value="STAR-RELATED LIPID TRANSFER PROTEIN 9"/>
    <property type="match status" value="1"/>
</dbReference>
<dbReference type="InterPro" id="IPR001849">
    <property type="entry name" value="PH_domain"/>
</dbReference>
<evidence type="ECO:0000256" key="11">
    <source>
        <dbReference type="PROSITE-ProRule" id="PRU00283"/>
    </source>
</evidence>
<proteinExistence type="inferred from homology"/>
<dbReference type="Gene3D" id="2.30.29.30">
    <property type="entry name" value="Pleckstrin-homology domain (PH domain)/Phosphotyrosine-binding domain (PTB)"/>
    <property type="match status" value="1"/>
</dbReference>
<evidence type="ECO:0000256" key="7">
    <source>
        <dbReference type="ARBA" id="ARBA00023054"/>
    </source>
</evidence>
<dbReference type="InterPro" id="IPR019821">
    <property type="entry name" value="Kinesin_motor_CS"/>
</dbReference>
<dbReference type="Pfam" id="PF12423">
    <property type="entry name" value="KIF1B"/>
    <property type="match status" value="1"/>
</dbReference>
<dbReference type="PROSITE" id="PS00411">
    <property type="entry name" value="KINESIN_MOTOR_1"/>
    <property type="match status" value="1"/>
</dbReference>
<dbReference type="GO" id="GO:0010975">
    <property type="term" value="P:regulation of neuron projection development"/>
    <property type="evidence" value="ECO:0007669"/>
    <property type="project" value="UniProtKB-ARBA"/>
</dbReference>
<dbReference type="SMART" id="SM00129">
    <property type="entry name" value="KISc"/>
    <property type="match status" value="1"/>
</dbReference>
<dbReference type="SUPFAM" id="SSF49879">
    <property type="entry name" value="SMAD/FHA domain"/>
    <property type="match status" value="1"/>
</dbReference>
<dbReference type="SUPFAM" id="SSF52540">
    <property type="entry name" value="P-loop containing nucleoside triphosphate hydrolases"/>
    <property type="match status" value="1"/>
</dbReference>
<evidence type="ECO:0000256" key="1">
    <source>
        <dbReference type="ARBA" id="ARBA00004245"/>
    </source>
</evidence>
<keyword evidence="8 11" id="KW-0505">Motor protein</keyword>